<gene>
    <name evidence="1" type="ORF">UFOPK2295_01502</name>
</gene>
<organism evidence="1">
    <name type="scientific">freshwater metagenome</name>
    <dbReference type="NCBI Taxonomy" id="449393"/>
    <lineage>
        <taxon>unclassified sequences</taxon>
        <taxon>metagenomes</taxon>
        <taxon>ecological metagenomes</taxon>
    </lineage>
</organism>
<evidence type="ECO:0000313" key="1">
    <source>
        <dbReference type="EMBL" id="CAB4682544.1"/>
    </source>
</evidence>
<dbReference type="AlphaFoldDB" id="A0A6J6NC69"/>
<dbReference type="EMBL" id="CAEZWV010000041">
    <property type="protein sequence ID" value="CAB4682544.1"/>
    <property type="molecule type" value="Genomic_DNA"/>
</dbReference>
<name>A0A6J6NC69_9ZZZZ</name>
<accession>A0A6J6NC69</accession>
<protein>
    <submittedName>
        <fullName evidence="1">Unannotated protein</fullName>
    </submittedName>
</protein>
<reference evidence="1" key="1">
    <citation type="submission" date="2020-05" db="EMBL/GenBank/DDBJ databases">
        <authorList>
            <person name="Chiriac C."/>
            <person name="Salcher M."/>
            <person name="Ghai R."/>
            <person name="Kavagutti S V."/>
        </authorList>
    </citation>
    <scope>NUCLEOTIDE SEQUENCE</scope>
</reference>
<proteinExistence type="predicted"/>
<sequence>MTSLQQFIEAAHHRANEYSRCTPEQALVYACEDVVEHELGSREILSSEADVIINDICHAEDIEIPTILIARKSKSALALTYIDENVICIRGKSTTMSTLLHELAHAVVGAESHGVLFRDELARLSRKHISVSYAALLHSVYSGVGLEMSPWPATAARRN</sequence>